<dbReference type="RefSeq" id="WP_373971117.1">
    <property type="nucleotide sequence ID" value="NZ_JBHDLJ010000003.1"/>
</dbReference>
<protein>
    <recommendedName>
        <fullName evidence="4">SpoIIAA-like</fullName>
    </recommendedName>
</protein>
<organism evidence="2 3">
    <name type="scientific">Arthrobacter halodurans</name>
    <dbReference type="NCBI Taxonomy" id="516699"/>
    <lineage>
        <taxon>Bacteria</taxon>
        <taxon>Bacillati</taxon>
        <taxon>Actinomycetota</taxon>
        <taxon>Actinomycetes</taxon>
        <taxon>Micrococcales</taxon>
        <taxon>Micrococcaceae</taxon>
        <taxon>Arthrobacter</taxon>
    </lineage>
</organism>
<name>A0ABV4UK24_9MICC</name>
<sequence>MQAPADDHGSILDAAPPPEIAVAGPREAPERGTPDWNSASAGVWKHSHDLVEVSFGSGCVLEADIVNEVAHGVGGLMENPPVRVLIDVSGLARVEPAAAAKFRKVEGVSRLALIGYGPADQVLARFFMTSMAGGTNVPIDYFQDRAAAFEYLGGYV</sequence>
<dbReference type="Proteomes" id="UP001575652">
    <property type="component" value="Unassembled WGS sequence"/>
</dbReference>
<proteinExistence type="predicted"/>
<dbReference type="Gene3D" id="3.40.970.30">
    <property type="entry name" value="yp_829618.1 like domains"/>
    <property type="match status" value="1"/>
</dbReference>
<reference evidence="2 3" key="1">
    <citation type="submission" date="2024-09" db="EMBL/GenBank/DDBJ databases">
        <authorList>
            <person name="Salinas-Garcia M.A."/>
            <person name="Prieme A."/>
        </authorList>
    </citation>
    <scope>NUCLEOTIDE SEQUENCE [LARGE SCALE GENOMIC DNA]</scope>
    <source>
        <strain evidence="2 3">DSM 21081</strain>
    </source>
</reference>
<evidence type="ECO:0000256" key="1">
    <source>
        <dbReference type="SAM" id="MobiDB-lite"/>
    </source>
</evidence>
<accession>A0ABV4UK24</accession>
<feature type="region of interest" description="Disordered" evidence="1">
    <location>
        <begin position="1"/>
        <end position="40"/>
    </location>
</feature>
<dbReference type="EMBL" id="JBHDLJ010000003">
    <property type="protein sequence ID" value="MFB0833941.1"/>
    <property type="molecule type" value="Genomic_DNA"/>
</dbReference>
<keyword evidence="3" id="KW-1185">Reference proteome</keyword>
<evidence type="ECO:0008006" key="4">
    <source>
        <dbReference type="Google" id="ProtNLM"/>
    </source>
</evidence>
<evidence type="ECO:0000313" key="3">
    <source>
        <dbReference type="Proteomes" id="UP001575652"/>
    </source>
</evidence>
<comment type="caution">
    <text evidence="2">The sequence shown here is derived from an EMBL/GenBank/DDBJ whole genome shotgun (WGS) entry which is preliminary data.</text>
</comment>
<feature type="compositionally biased region" description="Basic and acidic residues" evidence="1">
    <location>
        <begin position="1"/>
        <end position="10"/>
    </location>
</feature>
<evidence type="ECO:0000313" key="2">
    <source>
        <dbReference type="EMBL" id="MFB0833941.1"/>
    </source>
</evidence>
<gene>
    <name evidence="2" type="ORF">ACETWP_05005</name>
</gene>